<dbReference type="PROSITE" id="PS51257">
    <property type="entry name" value="PROKAR_LIPOPROTEIN"/>
    <property type="match status" value="1"/>
</dbReference>
<dbReference type="RefSeq" id="WP_377868624.1">
    <property type="nucleotide sequence ID" value="NZ_JBHMAY010000007.1"/>
</dbReference>
<feature type="domain" description="SecDF P1 head subdomain" evidence="2">
    <location>
        <begin position="115"/>
        <end position="214"/>
    </location>
</feature>
<gene>
    <name evidence="3" type="ORF">ACFORO_10785</name>
</gene>
<evidence type="ECO:0000256" key="1">
    <source>
        <dbReference type="SAM" id="MobiDB-lite"/>
    </source>
</evidence>
<evidence type="ECO:0000313" key="4">
    <source>
        <dbReference type="Proteomes" id="UP001595764"/>
    </source>
</evidence>
<dbReference type="EMBL" id="JBHRWI010000015">
    <property type="protein sequence ID" value="MFC3510649.1"/>
    <property type="molecule type" value="Genomic_DNA"/>
</dbReference>
<dbReference type="Gene3D" id="3.30.1360.200">
    <property type="match status" value="1"/>
</dbReference>
<feature type="compositionally biased region" description="Polar residues" evidence="1">
    <location>
        <begin position="61"/>
        <end position="83"/>
    </location>
</feature>
<feature type="region of interest" description="Disordered" evidence="1">
    <location>
        <begin position="59"/>
        <end position="83"/>
    </location>
</feature>
<sequence length="216" mass="21893">MPERPARQRISRLAVLGIALLALAGCGSGPPPVGSPTFLDLVRAASPAKELRFRPVLASAGTASAGTPPSSQDRQSTDPAVQKRTLQSLACGSGRPDPLAGEDDAALPLVACARSSGTRYLLGPAALDGSAIKSAGLGDVQGTARFAVDVTFTPDGSAKWAELTAKSVGKQIAIVVGTQVIIAPSVQGAMPGGAAEITGWFSQSEAQDIADWLNGH</sequence>
<evidence type="ECO:0000313" key="3">
    <source>
        <dbReference type="EMBL" id="MFC3510649.1"/>
    </source>
</evidence>
<dbReference type="Pfam" id="PF22599">
    <property type="entry name" value="SecDF_P1_head"/>
    <property type="match status" value="1"/>
</dbReference>
<proteinExistence type="predicted"/>
<dbReference type="Proteomes" id="UP001595764">
    <property type="component" value="Unassembled WGS sequence"/>
</dbReference>
<name>A0ABV7QEJ6_9PSEU</name>
<dbReference type="InterPro" id="IPR054384">
    <property type="entry name" value="SecDF_P1_head"/>
</dbReference>
<protein>
    <submittedName>
        <fullName evidence="3">Precorrin-3B C(17)-methyltransferase</fullName>
    </submittedName>
</protein>
<accession>A0ABV7QEJ6</accession>
<reference evidence="4" key="1">
    <citation type="journal article" date="2019" name="Int. J. Syst. Evol. Microbiol.">
        <title>The Global Catalogue of Microorganisms (GCM) 10K type strain sequencing project: providing services to taxonomists for standard genome sequencing and annotation.</title>
        <authorList>
            <consortium name="The Broad Institute Genomics Platform"/>
            <consortium name="The Broad Institute Genome Sequencing Center for Infectious Disease"/>
            <person name="Wu L."/>
            <person name="Ma J."/>
        </authorList>
    </citation>
    <scope>NUCLEOTIDE SEQUENCE [LARGE SCALE GENOMIC DNA]</scope>
    <source>
        <strain evidence="4">CGMCC 4.7682</strain>
    </source>
</reference>
<comment type="caution">
    <text evidence="3">The sequence shown here is derived from an EMBL/GenBank/DDBJ whole genome shotgun (WGS) entry which is preliminary data.</text>
</comment>
<organism evidence="3 4">
    <name type="scientific">Amycolatopsis halotolerans</name>
    <dbReference type="NCBI Taxonomy" id="330083"/>
    <lineage>
        <taxon>Bacteria</taxon>
        <taxon>Bacillati</taxon>
        <taxon>Actinomycetota</taxon>
        <taxon>Actinomycetes</taxon>
        <taxon>Pseudonocardiales</taxon>
        <taxon>Pseudonocardiaceae</taxon>
        <taxon>Amycolatopsis</taxon>
    </lineage>
</organism>
<keyword evidence="4" id="KW-1185">Reference proteome</keyword>
<evidence type="ECO:0000259" key="2">
    <source>
        <dbReference type="Pfam" id="PF22599"/>
    </source>
</evidence>